<evidence type="ECO:0000313" key="2">
    <source>
        <dbReference type="EMBL" id="KAJ1137278.1"/>
    </source>
</evidence>
<evidence type="ECO:0000313" key="3">
    <source>
        <dbReference type="Proteomes" id="UP001066276"/>
    </source>
</evidence>
<sequence>MCKEKETEREKARQKMAKKLTHLHFPDLKKAGRPELKVDETRGREGMCERAEGEDSTRPKGVAQPETQEERENWELPSSLTRSGTKKGKPALETRRKNILERQQRTAEPRWKADALEVKSVCDRTLGQNTASDALERVVSNRA</sequence>
<reference evidence="2" key="1">
    <citation type="journal article" date="2022" name="bioRxiv">
        <title>Sequencing and chromosome-scale assembly of the giantPleurodeles waltlgenome.</title>
        <authorList>
            <person name="Brown T."/>
            <person name="Elewa A."/>
            <person name="Iarovenko S."/>
            <person name="Subramanian E."/>
            <person name="Araus A.J."/>
            <person name="Petzold A."/>
            <person name="Susuki M."/>
            <person name="Suzuki K.-i.T."/>
            <person name="Hayashi T."/>
            <person name="Toyoda A."/>
            <person name="Oliveira C."/>
            <person name="Osipova E."/>
            <person name="Leigh N.D."/>
            <person name="Simon A."/>
            <person name="Yun M.H."/>
        </authorList>
    </citation>
    <scope>NUCLEOTIDE SEQUENCE</scope>
    <source>
        <strain evidence="2">20211129_DDA</strain>
        <tissue evidence="2">Liver</tissue>
    </source>
</reference>
<dbReference type="AlphaFoldDB" id="A0AAV7QG58"/>
<dbReference type="Proteomes" id="UP001066276">
    <property type="component" value="Chromosome 6"/>
</dbReference>
<comment type="caution">
    <text evidence="2">The sequence shown here is derived from an EMBL/GenBank/DDBJ whole genome shotgun (WGS) entry which is preliminary data.</text>
</comment>
<organism evidence="2 3">
    <name type="scientific">Pleurodeles waltl</name>
    <name type="common">Iberian ribbed newt</name>
    <dbReference type="NCBI Taxonomy" id="8319"/>
    <lineage>
        <taxon>Eukaryota</taxon>
        <taxon>Metazoa</taxon>
        <taxon>Chordata</taxon>
        <taxon>Craniata</taxon>
        <taxon>Vertebrata</taxon>
        <taxon>Euteleostomi</taxon>
        <taxon>Amphibia</taxon>
        <taxon>Batrachia</taxon>
        <taxon>Caudata</taxon>
        <taxon>Salamandroidea</taxon>
        <taxon>Salamandridae</taxon>
        <taxon>Pleurodelinae</taxon>
        <taxon>Pleurodeles</taxon>
    </lineage>
</organism>
<protein>
    <submittedName>
        <fullName evidence="2">Uncharacterized protein</fullName>
    </submittedName>
</protein>
<feature type="compositionally biased region" description="Basic and acidic residues" evidence="1">
    <location>
        <begin position="90"/>
        <end position="111"/>
    </location>
</feature>
<feature type="compositionally biased region" description="Basic and acidic residues" evidence="1">
    <location>
        <begin position="1"/>
        <end position="13"/>
    </location>
</feature>
<evidence type="ECO:0000256" key="1">
    <source>
        <dbReference type="SAM" id="MobiDB-lite"/>
    </source>
</evidence>
<name>A0AAV7QG58_PLEWA</name>
<dbReference type="EMBL" id="JANPWB010000010">
    <property type="protein sequence ID" value="KAJ1137278.1"/>
    <property type="molecule type" value="Genomic_DNA"/>
</dbReference>
<accession>A0AAV7QG58</accession>
<proteinExistence type="predicted"/>
<feature type="compositionally biased region" description="Basic and acidic residues" evidence="1">
    <location>
        <begin position="24"/>
        <end position="58"/>
    </location>
</feature>
<keyword evidence="3" id="KW-1185">Reference proteome</keyword>
<feature type="region of interest" description="Disordered" evidence="1">
    <location>
        <begin position="1"/>
        <end position="111"/>
    </location>
</feature>
<gene>
    <name evidence="2" type="ORF">NDU88_003691</name>
</gene>